<evidence type="ECO:0008006" key="3">
    <source>
        <dbReference type="Google" id="ProtNLM"/>
    </source>
</evidence>
<gene>
    <name evidence="1" type="ORF">TUM4438_10680</name>
</gene>
<proteinExistence type="predicted"/>
<protein>
    <recommendedName>
        <fullName evidence="3">DUF3630 family protein</fullName>
    </recommendedName>
</protein>
<keyword evidence="2" id="KW-1185">Reference proteome</keyword>
<dbReference type="EMBL" id="BPEY01000012">
    <property type="protein sequence ID" value="GIU42935.1"/>
    <property type="molecule type" value="Genomic_DNA"/>
</dbReference>
<dbReference type="RefSeq" id="WP_220780150.1">
    <property type="nucleotide sequence ID" value="NZ_BPEY01000012.1"/>
</dbReference>
<comment type="caution">
    <text evidence="1">The sequence shown here is derived from an EMBL/GenBank/DDBJ whole genome shotgun (WGS) entry which is preliminary data.</text>
</comment>
<reference evidence="1" key="1">
    <citation type="submission" date="2021-05" db="EMBL/GenBank/DDBJ databases">
        <title>Molecular characterization for Shewanella algae harboring chromosomal blaOXA-55-like strains isolated from clinical and environment sample.</title>
        <authorList>
            <person name="Ohama Y."/>
            <person name="Aoki K."/>
            <person name="Harada S."/>
            <person name="Moriya K."/>
            <person name="Ishii Y."/>
            <person name="Tateda K."/>
        </authorList>
    </citation>
    <scope>NUCLEOTIDE SEQUENCE</scope>
    <source>
        <strain evidence="1">JCM 11563</strain>
    </source>
</reference>
<evidence type="ECO:0000313" key="1">
    <source>
        <dbReference type="EMBL" id="GIU42935.1"/>
    </source>
</evidence>
<organism evidence="1 2">
    <name type="scientific">Shewanella sairae</name>
    <dbReference type="NCBI Taxonomy" id="190310"/>
    <lineage>
        <taxon>Bacteria</taxon>
        <taxon>Pseudomonadati</taxon>
        <taxon>Pseudomonadota</taxon>
        <taxon>Gammaproteobacteria</taxon>
        <taxon>Alteromonadales</taxon>
        <taxon>Shewanellaceae</taxon>
        <taxon>Shewanella</taxon>
    </lineage>
</organism>
<accession>A0ABQ4P630</accession>
<evidence type="ECO:0000313" key="2">
    <source>
        <dbReference type="Proteomes" id="UP000887104"/>
    </source>
</evidence>
<dbReference type="Proteomes" id="UP000887104">
    <property type="component" value="Unassembled WGS sequence"/>
</dbReference>
<sequence>MKTSTEMMIAFTEVELALIVALAQYSLISDGSELDEDIASFAWMDSFEAGIKFEETLRDLPGGLTCKHVRLSNMVGDIKCQLSKMDKFLRGAFEFGIDDVRFAELDLG</sequence>
<name>A0ABQ4P630_9GAMM</name>